<dbReference type="GO" id="GO:0006508">
    <property type="term" value="P:proteolysis"/>
    <property type="evidence" value="ECO:0007669"/>
    <property type="project" value="UniProtKB-KW"/>
</dbReference>
<keyword evidence="2" id="KW-0645">Protease</keyword>
<dbReference type="Proteomes" id="UP000563151">
    <property type="component" value="Unassembled WGS sequence"/>
</dbReference>
<evidence type="ECO:0000256" key="4">
    <source>
        <dbReference type="ARBA" id="ARBA00022801"/>
    </source>
</evidence>
<dbReference type="AlphaFoldDB" id="A0A923E8Q2"/>
<dbReference type="PANTHER" id="PTHR30471">
    <property type="entry name" value="DNA REPAIR PROTEIN RADC"/>
    <property type="match status" value="1"/>
</dbReference>
<proteinExistence type="inferred from homology"/>
<dbReference type="GO" id="GO:0046872">
    <property type="term" value="F:metal ion binding"/>
    <property type="evidence" value="ECO:0007669"/>
    <property type="project" value="UniProtKB-KW"/>
</dbReference>
<keyword evidence="4" id="KW-0378">Hydrolase</keyword>
<feature type="domain" description="MPN" evidence="8">
    <location>
        <begin position="106"/>
        <end position="228"/>
    </location>
</feature>
<dbReference type="SUPFAM" id="SSF47781">
    <property type="entry name" value="RuvA domain 2-like"/>
    <property type="match status" value="1"/>
</dbReference>
<evidence type="ECO:0000256" key="5">
    <source>
        <dbReference type="ARBA" id="ARBA00022833"/>
    </source>
</evidence>
<dbReference type="NCBIfam" id="NF000642">
    <property type="entry name" value="PRK00024.1"/>
    <property type="match status" value="1"/>
</dbReference>
<evidence type="ECO:0000256" key="1">
    <source>
        <dbReference type="ARBA" id="ARBA00010243"/>
    </source>
</evidence>
<dbReference type="PROSITE" id="PS50249">
    <property type="entry name" value="MPN"/>
    <property type="match status" value="1"/>
</dbReference>
<keyword evidence="5" id="KW-0862">Zinc</keyword>
<keyword evidence="10" id="KW-1185">Reference proteome</keyword>
<evidence type="ECO:0000256" key="6">
    <source>
        <dbReference type="ARBA" id="ARBA00023049"/>
    </source>
</evidence>
<evidence type="ECO:0000256" key="3">
    <source>
        <dbReference type="ARBA" id="ARBA00022723"/>
    </source>
</evidence>
<dbReference type="PANTHER" id="PTHR30471:SF3">
    <property type="entry name" value="UPF0758 PROTEIN YEES-RELATED"/>
    <property type="match status" value="1"/>
</dbReference>
<dbReference type="Pfam" id="PF20582">
    <property type="entry name" value="UPF0758_N"/>
    <property type="match status" value="1"/>
</dbReference>
<reference evidence="9 10" key="1">
    <citation type="submission" date="2020-04" db="EMBL/GenBank/DDBJ databases">
        <title>Genomic insights into acetone-butanol-ethanol (ABE) fermentation by sequencing solventogenic clostridia strains.</title>
        <authorList>
            <person name="Brown S."/>
        </authorList>
    </citation>
    <scope>NUCLEOTIDE SEQUENCE [LARGE SCALE GENOMIC DNA]</scope>
    <source>
        <strain evidence="9 10">DJ011</strain>
    </source>
</reference>
<dbReference type="EMBL" id="JAAZWO010000005">
    <property type="protein sequence ID" value="MBC2397312.1"/>
    <property type="molecule type" value="Genomic_DNA"/>
</dbReference>
<accession>A0A923E8Q2</accession>
<dbReference type="InterPro" id="IPR037518">
    <property type="entry name" value="MPN"/>
</dbReference>
<dbReference type="CDD" id="cd08071">
    <property type="entry name" value="MPN_DUF2466"/>
    <property type="match status" value="1"/>
</dbReference>
<sequence>MNKNLKIRDLPENERPRERLLRYGTESISNVELLAIILRTGSKKENIINLCGRLIEKCEGLNGILNSSPQELLKIRGIGKAKAAQLLALGELFKRFKTFKSGENFKITKPNDVALLVMEEMRCLKQEFLKVIMLNTKNYVIKITNIFMGSLNSSIVHPREIFCEAIKNSSSSIIICHNHPSGDPKPSNEDINVTNRLKECSRIVGIDLLDHIIIGDGIYISLKEKGIL</sequence>
<dbReference type="Pfam" id="PF04002">
    <property type="entry name" value="RadC"/>
    <property type="match status" value="1"/>
</dbReference>
<keyword evidence="3" id="KW-0479">Metal-binding</keyword>
<comment type="similarity">
    <text evidence="1 7">Belongs to the UPF0758 family.</text>
</comment>
<protein>
    <submittedName>
        <fullName evidence="9">DNA repair protein RadC</fullName>
    </submittedName>
</protein>
<organism evidence="9 10">
    <name type="scientific">Clostridium tetanomorphum</name>
    <dbReference type="NCBI Taxonomy" id="1553"/>
    <lineage>
        <taxon>Bacteria</taxon>
        <taxon>Bacillati</taxon>
        <taxon>Bacillota</taxon>
        <taxon>Clostridia</taxon>
        <taxon>Eubacteriales</taxon>
        <taxon>Clostridiaceae</taxon>
        <taxon>Clostridium</taxon>
    </lineage>
</organism>
<dbReference type="InterPro" id="IPR025657">
    <property type="entry name" value="RadC_JAB"/>
</dbReference>
<evidence type="ECO:0000313" key="9">
    <source>
        <dbReference type="EMBL" id="MBC2397312.1"/>
    </source>
</evidence>
<dbReference type="NCBIfam" id="TIGR00608">
    <property type="entry name" value="radc"/>
    <property type="match status" value="1"/>
</dbReference>
<gene>
    <name evidence="9" type="primary">radC</name>
    <name evidence="9" type="ORF">HGG79_05915</name>
</gene>
<dbReference type="RefSeq" id="WP_035144340.1">
    <property type="nucleotide sequence ID" value="NZ_JAAZWO010000005.1"/>
</dbReference>
<dbReference type="InterPro" id="IPR010994">
    <property type="entry name" value="RuvA_2-like"/>
</dbReference>
<dbReference type="InterPro" id="IPR046778">
    <property type="entry name" value="UPF0758_N"/>
</dbReference>
<dbReference type="Gene3D" id="3.40.140.10">
    <property type="entry name" value="Cytidine Deaminase, domain 2"/>
    <property type="match status" value="1"/>
</dbReference>
<dbReference type="GO" id="GO:0008237">
    <property type="term" value="F:metallopeptidase activity"/>
    <property type="evidence" value="ECO:0007669"/>
    <property type="project" value="UniProtKB-KW"/>
</dbReference>
<dbReference type="InterPro" id="IPR020891">
    <property type="entry name" value="UPF0758_CS"/>
</dbReference>
<dbReference type="SUPFAM" id="SSF102712">
    <property type="entry name" value="JAB1/MPN domain"/>
    <property type="match status" value="1"/>
</dbReference>
<name>A0A923E8Q2_CLOTT</name>
<evidence type="ECO:0000256" key="2">
    <source>
        <dbReference type="ARBA" id="ARBA00022670"/>
    </source>
</evidence>
<dbReference type="PROSITE" id="PS01302">
    <property type="entry name" value="UPF0758"/>
    <property type="match status" value="1"/>
</dbReference>
<comment type="caution">
    <text evidence="9">The sequence shown here is derived from an EMBL/GenBank/DDBJ whole genome shotgun (WGS) entry which is preliminary data.</text>
</comment>
<evidence type="ECO:0000313" key="10">
    <source>
        <dbReference type="Proteomes" id="UP000563151"/>
    </source>
</evidence>
<evidence type="ECO:0000259" key="8">
    <source>
        <dbReference type="PROSITE" id="PS50249"/>
    </source>
</evidence>
<dbReference type="InterPro" id="IPR001405">
    <property type="entry name" value="UPF0758"/>
</dbReference>
<keyword evidence="6" id="KW-0482">Metalloprotease</keyword>
<evidence type="ECO:0000256" key="7">
    <source>
        <dbReference type="RuleBase" id="RU003797"/>
    </source>
</evidence>